<evidence type="ECO:0000256" key="1">
    <source>
        <dbReference type="SAM" id="MobiDB-lite"/>
    </source>
</evidence>
<reference evidence="2 3" key="1">
    <citation type="journal article" date="2019" name="Commun. Biol.">
        <title>The bagworm genome reveals a unique fibroin gene that provides high tensile strength.</title>
        <authorList>
            <person name="Kono N."/>
            <person name="Nakamura H."/>
            <person name="Ohtoshi R."/>
            <person name="Tomita M."/>
            <person name="Numata K."/>
            <person name="Arakawa K."/>
        </authorList>
    </citation>
    <scope>NUCLEOTIDE SEQUENCE [LARGE SCALE GENOMIC DNA]</scope>
</reference>
<feature type="compositionally biased region" description="Basic residues" evidence="1">
    <location>
        <begin position="295"/>
        <end position="305"/>
    </location>
</feature>
<accession>A0A4C1WVI0</accession>
<gene>
    <name evidence="2" type="ORF">EVAR_85367_1</name>
</gene>
<proteinExistence type="predicted"/>
<feature type="region of interest" description="Disordered" evidence="1">
    <location>
        <begin position="151"/>
        <end position="187"/>
    </location>
</feature>
<name>A0A4C1WVI0_EUMVA</name>
<sequence>MVVDHRNCHTLDEMQQRKMLLHVRILGEGGVSGVELACFCAAAESTTFVTWSIRSKDVRGLQTHPLAHIQSHTSQTYLIMKVVIAAQIQHMTVCGVSSAGGGGRAIAAPAGDHHLPFVAPFGLSLRTREIPTPEAAPCRCVIAVAHDSRTHELASSREESRSRVRPSPLPGARLTRPGPCRSDEPYNDARLGRSRFVARSSPIPTRLRQREVFLLPAVLSPRYRRHRSASTGAADDIRVPACRSRAPDVPSHPPNDCASATLLFRKDDAATMSVTRVLAASQRRERRDGAAPGSTRKRRKCRKCKSPWTSREPSAGRTGARAVAHASVNDLRAFPTIGSVVIAPRTTRCDRALSYNIEAAPAHGAFTAGRRNCVIWFRPHGQARPRMYTRTGSHWRLTCGRGAVEELARASVTCSG</sequence>
<comment type="caution">
    <text evidence="2">The sequence shown here is derived from an EMBL/GenBank/DDBJ whole genome shotgun (WGS) entry which is preliminary data.</text>
</comment>
<evidence type="ECO:0000313" key="3">
    <source>
        <dbReference type="Proteomes" id="UP000299102"/>
    </source>
</evidence>
<dbReference type="AlphaFoldDB" id="A0A4C1WVI0"/>
<dbReference type="Proteomes" id="UP000299102">
    <property type="component" value="Unassembled WGS sequence"/>
</dbReference>
<dbReference type="EMBL" id="BGZK01000638">
    <property type="protein sequence ID" value="GBP54064.1"/>
    <property type="molecule type" value="Genomic_DNA"/>
</dbReference>
<feature type="region of interest" description="Disordered" evidence="1">
    <location>
        <begin position="279"/>
        <end position="318"/>
    </location>
</feature>
<feature type="compositionally biased region" description="Basic and acidic residues" evidence="1">
    <location>
        <begin position="151"/>
        <end position="162"/>
    </location>
</feature>
<keyword evidence="3" id="KW-1185">Reference proteome</keyword>
<protein>
    <submittedName>
        <fullName evidence="2">Uncharacterized protein</fullName>
    </submittedName>
</protein>
<evidence type="ECO:0000313" key="2">
    <source>
        <dbReference type="EMBL" id="GBP54064.1"/>
    </source>
</evidence>
<organism evidence="2 3">
    <name type="scientific">Eumeta variegata</name>
    <name type="common">Bagworm moth</name>
    <name type="synonym">Eumeta japonica</name>
    <dbReference type="NCBI Taxonomy" id="151549"/>
    <lineage>
        <taxon>Eukaryota</taxon>
        <taxon>Metazoa</taxon>
        <taxon>Ecdysozoa</taxon>
        <taxon>Arthropoda</taxon>
        <taxon>Hexapoda</taxon>
        <taxon>Insecta</taxon>
        <taxon>Pterygota</taxon>
        <taxon>Neoptera</taxon>
        <taxon>Endopterygota</taxon>
        <taxon>Lepidoptera</taxon>
        <taxon>Glossata</taxon>
        <taxon>Ditrysia</taxon>
        <taxon>Tineoidea</taxon>
        <taxon>Psychidae</taxon>
        <taxon>Oiketicinae</taxon>
        <taxon>Eumeta</taxon>
    </lineage>
</organism>